<name>A0A2H3JG95_WOLCO</name>
<evidence type="ECO:0000259" key="1">
    <source>
        <dbReference type="Pfam" id="PF20415"/>
    </source>
</evidence>
<sequence length="155" mass="17006">MLYDCDNAHDQDLVLRGSRGVPRALLAEPATMPPTRTLTLRIVHHAYPWTIVISAGRHATVTVGDVLQAIYDHLRTPTTQHGLHISVPAHLHSDINVAFSSRCLQIAGPAAHAEMSRGILRIDYLRGATYFGGIAPLHDQTSHDGVVLELKVSRR</sequence>
<proteinExistence type="predicted"/>
<dbReference type="OrthoDB" id="3241567at2759"/>
<reference evidence="2 3" key="1">
    <citation type="journal article" date="2012" name="Science">
        <title>The Paleozoic origin of enzymatic lignin decomposition reconstructed from 31 fungal genomes.</title>
        <authorList>
            <person name="Floudas D."/>
            <person name="Binder M."/>
            <person name="Riley R."/>
            <person name="Barry K."/>
            <person name="Blanchette R.A."/>
            <person name="Henrissat B."/>
            <person name="Martinez A.T."/>
            <person name="Otillar R."/>
            <person name="Spatafora J.W."/>
            <person name="Yadav J.S."/>
            <person name="Aerts A."/>
            <person name="Benoit I."/>
            <person name="Boyd A."/>
            <person name="Carlson A."/>
            <person name="Copeland A."/>
            <person name="Coutinho P.M."/>
            <person name="de Vries R.P."/>
            <person name="Ferreira P."/>
            <person name="Findley K."/>
            <person name="Foster B."/>
            <person name="Gaskell J."/>
            <person name="Glotzer D."/>
            <person name="Gorecki P."/>
            <person name="Heitman J."/>
            <person name="Hesse C."/>
            <person name="Hori C."/>
            <person name="Igarashi K."/>
            <person name="Jurgens J.A."/>
            <person name="Kallen N."/>
            <person name="Kersten P."/>
            <person name="Kohler A."/>
            <person name="Kuees U."/>
            <person name="Kumar T.K.A."/>
            <person name="Kuo A."/>
            <person name="LaButti K."/>
            <person name="Larrondo L.F."/>
            <person name="Lindquist E."/>
            <person name="Ling A."/>
            <person name="Lombard V."/>
            <person name="Lucas S."/>
            <person name="Lundell T."/>
            <person name="Martin R."/>
            <person name="McLaughlin D.J."/>
            <person name="Morgenstern I."/>
            <person name="Morin E."/>
            <person name="Murat C."/>
            <person name="Nagy L.G."/>
            <person name="Nolan M."/>
            <person name="Ohm R.A."/>
            <person name="Patyshakuliyeva A."/>
            <person name="Rokas A."/>
            <person name="Ruiz-Duenas F.J."/>
            <person name="Sabat G."/>
            <person name="Salamov A."/>
            <person name="Samejima M."/>
            <person name="Schmutz J."/>
            <person name="Slot J.C."/>
            <person name="St John F."/>
            <person name="Stenlid J."/>
            <person name="Sun H."/>
            <person name="Sun S."/>
            <person name="Syed K."/>
            <person name="Tsang A."/>
            <person name="Wiebenga A."/>
            <person name="Young D."/>
            <person name="Pisabarro A."/>
            <person name="Eastwood D.C."/>
            <person name="Martin F."/>
            <person name="Cullen D."/>
            <person name="Grigoriev I.V."/>
            <person name="Hibbett D.S."/>
        </authorList>
    </citation>
    <scope>NUCLEOTIDE SEQUENCE [LARGE SCALE GENOMIC DNA]</scope>
    <source>
        <strain evidence="2 3">MD-104</strain>
    </source>
</reference>
<gene>
    <name evidence="2" type="ORF">WOLCODRAFT_139692</name>
</gene>
<accession>A0A2H3JG95</accession>
<evidence type="ECO:0000313" key="3">
    <source>
        <dbReference type="Proteomes" id="UP000218811"/>
    </source>
</evidence>
<organism evidence="2 3">
    <name type="scientific">Wolfiporia cocos (strain MD-104)</name>
    <name type="common">Brown rot fungus</name>
    <dbReference type="NCBI Taxonomy" id="742152"/>
    <lineage>
        <taxon>Eukaryota</taxon>
        <taxon>Fungi</taxon>
        <taxon>Dikarya</taxon>
        <taxon>Basidiomycota</taxon>
        <taxon>Agaricomycotina</taxon>
        <taxon>Agaricomycetes</taxon>
        <taxon>Polyporales</taxon>
        <taxon>Phaeolaceae</taxon>
        <taxon>Wolfiporia</taxon>
    </lineage>
</organism>
<feature type="domain" description="DUF6699" evidence="1">
    <location>
        <begin position="21"/>
        <end position="136"/>
    </location>
</feature>
<keyword evidence="3" id="KW-1185">Reference proteome</keyword>
<protein>
    <recommendedName>
        <fullName evidence="1">DUF6699 domain-containing protein</fullName>
    </recommendedName>
</protein>
<dbReference type="Pfam" id="PF20415">
    <property type="entry name" value="DUF6699"/>
    <property type="match status" value="1"/>
</dbReference>
<dbReference type="Proteomes" id="UP000218811">
    <property type="component" value="Unassembled WGS sequence"/>
</dbReference>
<dbReference type="AlphaFoldDB" id="A0A2H3JG95"/>
<dbReference type="OMA" id="LMIRCET"/>
<dbReference type="EMBL" id="KB467843">
    <property type="protein sequence ID" value="PCH35027.1"/>
    <property type="molecule type" value="Genomic_DNA"/>
</dbReference>
<evidence type="ECO:0000313" key="2">
    <source>
        <dbReference type="EMBL" id="PCH35027.1"/>
    </source>
</evidence>
<dbReference type="InterPro" id="IPR046522">
    <property type="entry name" value="DUF6699"/>
</dbReference>